<comment type="caution">
    <text evidence="1">The sequence shown here is derived from an EMBL/GenBank/DDBJ whole genome shotgun (WGS) entry which is preliminary data.</text>
</comment>
<protein>
    <submittedName>
        <fullName evidence="1">Uncharacterized protein</fullName>
    </submittedName>
</protein>
<organism evidence="1 2">
    <name type="scientific">Fimbriiglobus ruber</name>
    <dbReference type="NCBI Taxonomy" id="1908690"/>
    <lineage>
        <taxon>Bacteria</taxon>
        <taxon>Pseudomonadati</taxon>
        <taxon>Planctomycetota</taxon>
        <taxon>Planctomycetia</taxon>
        <taxon>Gemmatales</taxon>
        <taxon>Gemmataceae</taxon>
        <taxon>Fimbriiglobus</taxon>
    </lineage>
</organism>
<gene>
    <name evidence="1" type="ORF">FRUB_10321</name>
</gene>
<accession>A0A225CY98</accession>
<name>A0A225CY98_9BACT</name>
<reference evidence="2" key="1">
    <citation type="submission" date="2017-06" db="EMBL/GenBank/DDBJ databases">
        <title>Genome analysis of Fimbriiglobus ruber SP5, the first member of the order Planctomycetales with confirmed chitinolytic capability.</title>
        <authorList>
            <person name="Ravin N.V."/>
            <person name="Rakitin A.L."/>
            <person name="Ivanova A.A."/>
            <person name="Beletsky A.V."/>
            <person name="Kulichevskaya I.S."/>
            <person name="Mardanov A.V."/>
            <person name="Dedysh S.N."/>
        </authorList>
    </citation>
    <scope>NUCLEOTIDE SEQUENCE [LARGE SCALE GENOMIC DNA]</scope>
    <source>
        <strain evidence="2">SP5</strain>
    </source>
</reference>
<evidence type="ECO:0000313" key="2">
    <source>
        <dbReference type="Proteomes" id="UP000214646"/>
    </source>
</evidence>
<proteinExistence type="predicted"/>
<dbReference type="AlphaFoldDB" id="A0A225CY98"/>
<dbReference type="RefSeq" id="WP_088260655.1">
    <property type="nucleotide sequence ID" value="NZ_NIDE01000020.1"/>
</dbReference>
<evidence type="ECO:0000313" key="1">
    <source>
        <dbReference type="EMBL" id="OWK34350.1"/>
    </source>
</evidence>
<dbReference type="Proteomes" id="UP000214646">
    <property type="component" value="Unassembled WGS sequence"/>
</dbReference>
<dbReference type="EMBL" id="NIDE01000020">
    <property type="protein sequence ID" value="OWK34350.1"/>
    <property type="molecule type" value="Genomic_DNA"/>
</dbReference>
<keyword evidence="2" id="KW-1185">Reference proteome</keyword>
<sequence length="75" mass="8536">MRATEGIMAHIRHRCGNDDKRAAEMWNEFAARQAATMQIENRMETLRDDLALLRRDCPHPEPLNCGKCIVCGAKP</sequence>